<evidence type="ECO:0000313" key="3">
    <source>
        <dbReference type="Proteomes" id="UP000242949"/>
    </source>
</evidence>
<gene>
    <name evidence="2" type="ORF">SAMN05421734_10290</name>
</gene>
<proteinExistence type="predicted"/>
<evidence type="ECO:0000259" key="1">
    <source>
        <dbReference type="Pfam" id="PF05239"/>
    </source>
</evidence>
<organism evidence="2 3">
    <name type="scientific">Pelagirhabdus alkalitolerans</name>
    <dbReference type="NCBI Taxonomy" id="1612202"/>
    <lineage>
        <taxon>Bacteria</taxon>
        <taxon>Bacillati</taxon>
        <taxon>Bacillota</taxon>
        <taxon>Bacilli</taxon>
        <taxon>Bacillales</taxon>
        <taxon>Bacillaceae</taxon>
        <taxon>Pelagirhabdus</taxon>
    </lineage>
</organism>
<protein>
    <submittedName>
        <fullName evidence="2">Sporulation protein, YlmC/YmxH family</fullName>
    </submittedName>
</protein>
<dbReference type="PANTHER" id="PTHR40061:SF1">
    <property type="entry name" value="SPORULATION PROTEIN YLMC-RELATED"/>
    <property type="match status" value="1"/>
</dbReference>
<keyword evidence="3" id="KW-1185">Reference proteome</keyword>
<dbReference type="RefSeq" id="WP_245719381.1">
    <property type="nucleotide sequence ID" value="NZ_FMYI01000002.1"/>
</dbReference>
<sequence length="70" mass="8237">MMYSELQTKEVVSVGTGERFGYIKDLEIDIKKGQITQLIIWKRSWFQKYDEVLIAWTDIVQLGEDVILVK</sequence>
<name>A0A1G6H1A2_9BACI</name>
<reference evidence="3" key="1">
    <citation type="submission" date="2016-09" db="EMBL/GenBank/DDBJ databases">
        <authorList>
            <person name="Varghese N."/>
            <person name="Submissions S."/>
        </authorList>
    </citation>
    <scope>NUCLEOTIDE SEQUENCE [LARGE SCALE GENOMIC DNA]</scope>
    <source>
        <strain evidence="3">S5</strain>
    </source>
</reference>
<feature type="domain" description="PRC-barrel" evidence="1">
    <location>
        <begin position="3"/>
        <end position="70"/>
    </location>
</feature>
<evidence type="ECO:0000313" key="2">
    <source>
        <dbReference type="EMBL" id="SDB87695.1"/>
    </source>
</evidence>
<dbReference type="AlphaFoldDB" id="A0A1G6H1A2"/>
<dbReference type="SUPFAM" id="SSF50346">
    <property type="entry name" value="PRC-barrel domain"/>
    <property type="match status" value="1"/>
</dbReference>
<dbReference type="Pfam" id="PF05239">
    <property type="entry name" value="PRC"/>
    <property type="match status" value="1"/>
</dbReference>
<dbReference type="STRING" id="1612202.SAMN05421734_10290"/>
<dbReference type="EMBL" id="FMYI01000002">
    <property type="protein sequence ID" value="SDB87695.1"/>
    <property type="molecule type" value="Genomic_DNA"/>
</dbReference>
<dbReference type="PANTHER" id="PTHR40061">
    <property type="entry name" value="SPORULATION PROTEIN YLMC-RELATED"/>
    <property type="match status" value="1"/>
</dbReference>
<dbReference type="Gene3D" id="2.30.30.240">
    <property type="entry name" value="PRC-barrel domain"/>
    <property type="match status" value="1"/>
</dbReference>
<dbReference type="InterPro" id="IPR014238">
    <property type="entry name" value="Spore_YlmC/YmxH"/>
</dbReference>
<dbReference type="InterPro" id="IPR011033">
    <property type="entry name" value="PRC_barrel-like_sf"/>
</dbReference>
<dbReference type="NCBIfam" id="TIGR02888">
    <property type="entry name" value="spore_YlmC_YmxH"/>
    <property type="match status" value="1"/>
</dbReference>
<dbReference type="Proteomes" id="UP000242949">
    <property type="component" value="Unassembled WGS sequence"/>
</dbReference>
<dbReference type="InterPro" id="IPR027275">
    <property type="entry name" value="PRC-brl_dom"/>
</dbReference>
<accession>A0A1G6H1A2</accession>